<evidence type="ECO:0000256" key="5">
    <source>
        <dbReference type="ARBA" id="ARBA00030445"/>
    </source>
</evidence>
<dbReference type="Gene3D" id="3.30.470.20">
    <property type="entry name" value="ATP-grasp fold, B domain"/>
    <property type="match status" value="1"/>
</dbReference>
<protein>
    <recommendedName>
        <fullName evidence="5">Tubulin--tyrosine ligase-like protein 9</fullName>
    </recommendedName>
</protein>
<keyword evidence="4" id="KW-0067">ATP-binding</keyword>
<organism evidence="6 7">
    <name type="scientific">Acrobeloides nanus</name>
    <dbReference type="NCBI Taxonomy" id="290746"/>
    <lineage>
        <taxon>Eukaryota</taxon>
        <taxon>Metazoa</taxon>
        <taxon>Ecdysozoa</taxon>
        <taxon>Nematoda</taxon>
        <taxon>Chromadorea</taxon>
        <taxon>Rhabditida</taxon>
        <taxon>Tylenchina</taxon>
        <taxon>Cephalobomorpha</taxon>
        <taxon>Cephaloboidea</taxon>
        <taxon>Cephalobidae</taxon>
        <taxon>Acrobeloides</taxon>
    </lineage>
</organism>
<dbReference type="PANTHER" id="PTHR12241">
    <property type="entry name" value="TUBULIN POLYGLUTAMYLASE"/>
    <property type="match status" value="1"/>
</dbReference>
<dbReference type="GO" id="GO:0019098">
    <property type="term" value="P:reproductive behavior"/>
    <property type="evidence" value="ECO:0007669"/>
    <property type="project" value="UniProtKB-ARBA"/>
</dbReference>
<dbReference type="SUPFAM" id="SSF56059">
    <property type="entry name" value="Glutathione synthetase ATP-binding domain-like"/>
    <property type="match status" value="1"/>
</dbReference>
<evidence type="ECO:0000256" key="2">
    <source>
        <dbReference type="ARBA" id="ARBA00022598"/>
    </source>
</evidence>
<comment type="similarity">
    <text evidence="1">Belongs to the tubulin--tyrosine ligase family.</text>
</comment>
<dbReference type="PANTHER" id="PTHR12241:SF39">
    <property type="entry name" value="TUBULIN POLYGLUTAMYLASE TTLL9-RELATED"/>
    <property type="match status" value="1"/>
</dbReference>
<dbReference type="Proteomes" id="UP000887540">
    <property type="component" value="Unplaced"/>
</dbReference>
<name>A0A914E4F3_9BILA</name>
<dbReference type="PROSITE" id="PS51221">
    <property type="entry name" value="TTL"/>
    <property type="match status" value="1"/>
</dbReference>
<dbReference type="AlphaFoldDB" id="A0A914E4F3"/>
<dbReference type="GO" id="GO:0005524">
    <property type="term" value="F:ATP binding"/>
    <property type="evidence" value="ECO:0007669"/>
    <property type="project" value="UniProtKB-KW"/>
</dbReference>
<dbReference type="GO" id="GO:0070740">
    <property type="term" value="F:tubulin-glutamic acid ligase activity"/>
    <property type="evidence" value="ECO:0007669"/>
    <property type="project" value="TreeGrafter"/>
</dbReference>
<dbReference type="Pfam" id="PF03133">
    <property type="entry name" value="TTL"/>
    <property type="match status" value="1"/>
</dbReference>
<evidence type="ECO:0000313" key="6">
    <source>
        <dbReference type="Proteomes" id="UP000887540"/>
    </source>
</evidence>
<accession>A0A914E4F3</accession>
<dbReference type="GO" id="GO:0000226">
    <property type="term" value="P:microtubule cytoskeleton organization"/>
    <property type="evidence" value="ECO:0007669"/>
    <property type="project" value="TreeGrafter"/>
</dbReference>
<evidence type="ECO:0000313" key="7">
    <source>
        <dbReference type="WBParaSite" id="ACRNAN_scaffold569.g10761.t1"/>
    </source>
</evidence>
<evidence type="ECO:0000256" key="1">
    <source>
        <dbReference type="ARBA" id="ARBA00006820"/>
    </source>
</evidence>
<keyword evidence="6" id="KW-1185">Reference proteome</keyword>
<dbReference type="InterPro" id="IPR004344">
    <property type="entry name" value="TTL/TTLL_fam"/>
</dbReference>
<dbReference type="GO" id="GO:0015631">
    <property type="term" value="F:tubulin binding"/>
    <property type="evidence" value="ECO:0007669"/>
    <property type="project" value="TreeGrafter"/>
</dbReference>
<dbReference type="WBParaSite" id="ACRNAN_scaffold569.g10761.t1">
    <property type="protein sequence ID" value="ACRNAN_scaffold569.g10761.t1"/>
    <property type="gene ID" value="ACRNAN_scaffold569.g10761"/>
</dbReference>
<dbReference type="GO" id="GO:0036064">
    <property type="term" value="C:ciliary basal body"/>
    <property type="evidence" value="ECO:0007669"/>
    <property type="project" value="TreeGrafter"/>
</dbReference>
<evidence type="ECO:0000256" key="3">
    <source>
        <dbReference type="ARBA" id="ARBA00022741"/>
    </source>
</evidence>
<keyword evidence="3" id="KW-0547">Nucleotide-binding</keyword>
<sequence length="268" mass="31547">MSTADIVLDSNKQRKRRILWKCALGNTIQDVLNSRIGWAQTSTDDWQFYWVSREWMNSTFDRYKFKEGQVVCHFRNDYELCRKDSLIKNHKKYRKSCDSTTNLDYLPASYVLPSEYHLFVEEFRKYPPDTIWIMKPVAGAQGKGIFLFKKLKDITEWKKKDRPSNAETSPYVVQSYISRPYLIGGKKFDIRLYVLVTSTEESFTNSIYQASAHLINFLTHNFCLRKTLLECNRQRQLNRNGRRTKDTLSTGHLFTGNQSTGIKLFIND</sequence>
<reference evidence="7" key="1">
    <citation type="submission" date="2022-11" db="UniProtKB">
        <authorList>
            <consortium name="WormBaseParasite"/>
        </authorList>
    </citation>
    <scope>IDENTIFICATION</scope>
</reference>
<evidence type="ECO:0000256" key="4">
    <source>
        <dbReference type="ARBA" id="ARBA00022840"/>
    </source>
</evidence>
<proteinExistence type="inferred from homology"/>
<keyword evidence="2" id="KW-0436">Ligase</keyword>